<name>A0AAN7FNA4_QUERU</name>
<proteinExistence type="inferred from homology"/>
<dbReference type="InterPro" id="IPR011990">
    <property type="entry name" value="TPR-like_helical_dom_sf"/>
</dbReference>
<protein>
    <recommendedName>
        <fullName evidence="6">Pentatricopeptide repeat-containing protein</fullName>
    </recommendedName>
</protein>
<feature type="repeat" description="PPR" evidence="3">
    <location>
        <begin position="473"/>
        <end position="507"/>
    </location>
</feature>
<comment type="similarity">
    <text evidence="1">Belongs to the PPR family. P subfamily.</text>
</comment>
<evidence type="ECO:0000313" key="4">
    <source>
        <dbReference type="EMBL" id="KAK4597300.1"/>
    </source>
</evidence>
<dbReference type="InterPro" id="IPR002885">
    <property type="entry name" value="PPR_rpt"/>
</dbReference>
<dbReference type="InterPro" id="IPR050667">
    <property type="entry name" value="PPR-containing_protein"/>
</dbReference>
<accession>A0AAN7FNA4</accession>
<feature type="repeat" description="PPR" evidence="3">
    <location>
        <begin position="508"/>
        <end position="542"/>
    </location>
</feature>
<dbReference type="EMBL" id="JAXUIC010000003">
    <property type="protein sequence ID" value="KAK4597300.1"/>
    <property type="molecule type" value="Genomic_DNA"/>
</dbReference>
<dbReference type="Proteomes" id="UP001324115">
    <property type="component" value="Unassembled WGS sequence"/>
</dbReference>
<comment type="caution">
    <text evidence="4">The sequence shown here is derived from an EMBL/GenBank/DDBJ whole genome shotgun (WGS) entry which is preliminary data.</text>
</comment>
<feature type="repeat" description="PPR" evidence="3">
    <location>
        <begin position="403"/>
        <end position="437"/>
    </location>
</feature>
<evidence type="ECO:0008006" key="6">
    <source>
        <dbReference type="Google" id="ProtNLM"/>
    </source>
</evidence>
<reference evidence="4 5" key="1">
    <citation type="journal article" date="2023" name="G3 (Bethesda)">
        <title>A haplotype-resolved chromosome-scale genome for Quercus rubra L. provides insights into the genetics of adaptive traits for red oak species.</title>
        <authorList>
            <person name="Kapoor B."/>
            <person name="Jenkins J."/>
            <person name="Schmutz J."/>
            <person name="Zhebentyayeva T."/>
            <person name="Kuelheim C."/>
            <person name="Coggeshall M."/>
            <person name="Heim C."/>
            <person name="Lasky J.R."/>
            <person name="Leites L."/>
            <person name="Islam-Faridi N."/>
            <person name="Romero-Severson J."/>
            <person name="DeLeo V.L."/>
            <person name="Lucas S.M."/>
            <person name="Lazic D."/>
            <person name="Gailing O."/>
            <person name="Carlson J."/>
            <person name="Staton M."/>
        </authorList>
    </citation>
    <scope>NUCLEOTIDE SEQUENCE [LARGE SCALE GENOMIC DNA]</scope>
    <source>
        <strain evidence="4">Pseudo-F2</strain>
    </source>
</reference>
<dbReference type="AlphaFoldDB" id="A0AAN7FNA4"/>
<organism evidence="4 5">
    <name type="scientific">Quercus rubra</name>
    <name type="common">Northern red oak</name>
    <name type="synonym">Quercus borealis</name>
    <dbReference type="NCBI Taxonomy" id="3512"/>
    <lineage>
        <taxon>Eukaryota</taxon>
        <taxon>Viridiplantae</taxon>
        <taxon>Streptophyta</taxon>
        <taxon>Embryophyta</taxon>
        <taxon>Tracheophyta</taxon>
        <taxon>Spermatophyta</taxon>
        <taxon>Magnoliopsida</taxon>
        <taxon>eudicotyledons</taxon>
        <taxon>Gunneridae</taxon>
        <taxon>Pentapetalae</taxon>
        <taxon>rosids</taxon>
        <taxon>fabids</taxon>
        <taxon>Fagales</taxon>
        <taxon>Fagaceae</taxon>
        <taxon>Quercus</taxon>
    </lineage>
</organism>
<dbReference type="Pfam" id="PF13041">
    <property type="entry name" value="PPR_2"/>
    <property type="match status" value="3"/>
</dbReference>
<evidence type="ECO:0000256" key="3">
    <source>
        <dbReference type="PROSITE-ProRule" id="PRU00708"/>
    </source>
</evidence>
<feature type="repeat" description="PPR" evidence="3">
    <location>
        <begin position="438"/>
        <end position="472"/>
    </location>
</feature>
<evidence type="ECO:0000313" key="5">
    <source>
        <dbReference type="Proteomes" id="UP001324115"/>
    </source>
</evidence>
<dbReference type="Gene3D" id="1.25.40.10">
    <property type="entry name" value="Tetratricopeptide repeat domain"/>
    <property type="match status" value="6"/>
</dbReference>
<dbReference type="PANTHER" id="PTHR47939:SF13">
    <property type="entry name" value="OS03G0201400 PROTEIN"/>
    <property type="match status" value="1"/>
</dbReference>
<dbReference type="PANTHER" id="PTHR47939">
    <property type="entry name" value="MEMBRANE-ASSOCIATED SALT-INDUCIBLE PROTEIN-LIKE"/>
    <property type="match status" value="1"/>
</dbReference>
<dbReference type="Pfam" id="PF01535">
    <property type="entry name" value="PPR"/>
    <property type="match status" value="5"/>
</dbReference>
<dbReference type="Pfam" id="PF13812">
    <property type="entry name" value="PPR_3"/>
    <property type="match status" value="1"/>
</dbReference>
<sequence>MASILSRARQIAPLRAMAMDIVNLRCSITPGALGYLVRCLGSVGLFDKANVLFDQARMMGLCVPNDYSYNCLMKEMHDYGWKFSKYTLTPVLQVYCNAGKFEKALSIFKDMNEREWVDMHWGEVDKAFELIERMEDHNITLNEKAFRVLIHGFVKKSRVDKVLQLFDKMQQSGYYPDVSLYDFSELKQLGIHPNVQIHTNLLTSFSEENKMIQLLEEMQEDIDEEAMILLYNSVLNALVNNNSIDKAFLLLRAMMEDQSDADVVEHKLLRHMKQIGCAPNIMIYKNLIDGMCNSNRLEESYELFREMKLSRFEPTHFTYNSIFGCLCRREDVVAALDLVKEMRLCKHERAVEACKFLASMVQEGFLPDIIPYSAAIDGLIKTQEVDRALELFRDICSRGYCPDVVAYNILISGLSKAKRVSEDEDILHEMEVKGLVPSVITYNLLVDGWCKNGDVDQAMLFLSQNFVEDRKPNVTTYTTLMNGLCNAGRPDDALVLWNEMGREGCSTNNIAFMVLIHGLCKCGRPDTALVYLHQMQEKEMELDTFVYVALMSSFLFNLNLPLAFEILKEMAGKGNFPDPLDKNCLIVRDAVLKLSEDARTSSRVRNLIAEGRIPKICCSDVKDEG</sequence>
<evidence type="ECO:0000256" key="1">
    <source>
        <dbReference type="ARBA" id="ARBA00007626"/>
    </source>
</evidence>
<dbReference type="PROSITE" id="PS51375">
    <property type="entry name" value="PPR"/>
    <property type="match status" value="8"/>
</dbReference>
<evidence type="ECO:0000256" key="2">
    <source>
        <dbReference type="ARBA" id="ARBA00022737"/>
    </source>
</evidence>
<dbReference type="NCBIfam" id="TIGR00756">
    <property type="entry name" value="PPR"/>
    <property type="match status" value="10"/>
</dbReference>
<feature type="repeat" description="PPR" evidence="3">
    <location>
        <begin position="84"/>
        <end position="118"/>
    </location>
</feature>
<feature type="repeat" description="PPR" evidence="3">
    <location>
        <begin position="142"/>
        <end position="176"/>
    </location>
</feature>
<feature type="repeat" description="PPR" evidence="3">
    <location>
        <begin position="368"/>
        <end position="402"/>
    </location>
</feature>
<gene>
    <name evidence="4" type="ORF">RGQ29_015030</name>
</gene>
<keyword evidence="5" id="KW-1185">Reference proteome</keyword>
<feature type="repeat" description="PPR" evidence="3">
    <location>
        <begin position="280"/>
        <end position="314"/>
    </location>
</feature>
<keyword evidence="2" id="KW-0677">Repeat</keyword>